<dbReference type="EMBL" id="FNED01000004">
    <property type="protein sequence ID" value="SDI49568.1"/>
    <property type="molecule type" value="Genomic_DNA"/>
</dbReference>
<keyword evidence="1" id="KW-0472">Membrane</keyword>
<proteinExistence type="predicted"/>
<sequence>MILNYVIALIVPFILAAVISRVSLNIWVGAIATLGIMMAAFNGPYQPLPVILLGVVSGLSGTYAGYRWIRGISLTK</sequence>
<accession>A0A0D1XDL6</accession>
<dbReference type="Proteomes" id="UP000037269">
    <property type="component" value="Unassembled WGS sequence"/>
</dbReference>
<gene>
    <name evidence="2" type="ORF">AF333_03290</name>
    <name evidence="3" type="ORF">SAMN04487909_104227</name>
</gene>
<evidence type="ECO:0000313" key="5">
    <source>
        <dbReference type="Proteomes" id="UP000182836"/>
    </source>
</evidence>
<name>A0A0D1XDL6_ANEMI</name>
<keyword evidence="1" id="KW-1133">Transmembrane helix</keyword>
<dbReference type="OrthoDB" id="2679745at2"/>
<dbReference type="GeneID" id="42304234"/>
<evidence type="ECO:0000256" key="1">
    <source>
        <dbReference type="SAM" id="Phobius"/>
    </source>
</evidence>
<evidence type="ECO:0000313" key="2">
    <source>
        <dbReference type="EMBL" id="KON94661.1"/>
    </source>
</evidence>
<dbReference type="RefSeq" id="WP_043067704.1">
    <property type="nucleotide sequence ID" value="NZ_BJOA01000134.1"/>
</dbReference>
<dbReference type="InterPro" id="IPR019242">
    <property type="entry name" value="DUF2198"/>
</dbReference>
<organism evidence="2 4">
    <name type="scientific">Aneurinibacillus migulanus</name>
    <name type="common">Bacillus migulanus</name>
    <dbReference type="NCBI Taxonomy" id="47500"/>
    <lineage>
        <taxon>Bacteria</taxon>
        <taxon>Bacillati</taxon>
        <taxon>Bacillota</taxon>
        <taxon>Bacilli</taxon>
        <taxon>Bacillales</taxon>
        <taxon>Paenibacillaceae</taxon>
        <taxon>Aneurinibacillus group</taxon>
        <taxon>Aneurinibacillus</taxon>
    </lineage>
</organism>
<dbReference type="PATRIC" id="fig|47500.12.peg.3734"/>
<dbReference type="EMBL" id="LGUG01000004">
    <property type="protein sequence ID" value="KON94661.1"/>
    <property type="molecule type" value="Genomic_DNA"/>
</dbReference>
<reference evidence="3 5" key="2">
    <citation type="submission" date="2016-10" db="EMBL/GenBank/DDBJ databases">
        <authorList>
            <person name="de Groot N.N."/>
        </authorList>
    </citation>
    <scope>NUCLEOTIDE SEQUENCE [LARGE SCALE GENOMIC DNA]</scope>
    <source>
        <strain evidence="3 5">DSM 2895</strain>
    </source>
</reference>
<feature type="transmembrane region" description="Helical" evidence="1">
    <location>
        <begin position="7"/>
        <end position="28"/>
    </location>
</feature>
<dbReference type="AlphaFoldDB" id="A0A0D1XDL6"/>
<keyword evidence="1" id="KW-0812">Transmembrane</keyword>
<dbReference type="Pfam" id="PF09964">
    <property type="entry name" value="DUF2198"/>
    <property type="match status" value="1"/>
</dbReference>
<reference evidence="2 4" key="1">
    <citation type="submission" date="2015-07" db="EMBL/GenBank/DDBJ databases">
        <title>Fjat-14205 dsm 2895.</title>
        <authorList>
            <person name="Liu B."/>
            <person name="Wang J."/>
            <person name="Zhu Y."/>
            <person name="Liu G."/>
            <person name="Chen Q."/>
            <person name="Chen Z."/>
            <person name="Lan J."/>
            <person name="Che J."/>
            <person name="Ge C."/>
            <person name="Shi H."/>
            <person name="Pan Z."/>
            <person name="Liu X."/>
        </authorList>
    </citation>
    <scope>NUCLEOTIDE SEQUENCE [LARGE SCALE GENOMIC DNA]</scope>
    <source>
        <strain evidence="2 4">DSM 2895</strain>
    </source>
</reference>
<protein>
    <submittedName>
        <fullName evidence="2">Uncharacterized protein</fullName>
    </submittedName>
</protein>
<dbReference type="Proteomes" id="UP000182836">
    <property type="component" value="Unassembled WGS sequence"/>
</dbReference>
<evidence type="ECO:0000313" key="4">
    <source>
        <dbReference type="Proteomes" id="UP000037269"/>
    </source>
</evidence>
<keyword evidence="4" id="KW-1185">Reference proteome</keyword>
<feature type="transmembrane region" description="Helical" evidence="1">
    <location>
        <begin position="48"/>
        <end position="66"/>
    </location>
</feature>
<evidence type="ECO:0000313" key="3">
    <source>
        <dbReference type="EMBL" id="SDI49568.1"/>
    </source>
</evidence>